<gene>
    <name evidence="2" type="ORF">HCUR_00036</name>
</gene>
<sequence>MQSFASSYPQKLGKSSFPAPQTNKGINQSSISYSQKKATPQWYSSEIFSLMQDLSALNIPVDYFGTPLPSQDQNFYVAVNKLINRIGALINTNLSLLENSEKLNILLQLKHSFERNNTNNFMKALKKVFDSVNKMPPKQPKEHAKFSNFSSPRASKHTI</sequence>
<evidence type="ECO:0000313" key="3">
    <source>
        <dbReference type="Proteomes" id="UP000239425"/>
    </source>
</evidence>
<accession>A0A2S5RHY9</accession>
<protein>
    <submittedName>
        <fullName evidence="2">Uncharacterized protein</fullName>
    </submittedName>
</protein>
<feature type="region of interest" description="Disordered" evidence="1">
    <location>
        <begin position="1"/>
        <end position="23"/>
    </location>
</feature>
<name>A0A2S5RHY9_9PROT</name>
<dbReference type="Proteomes" id="UP000239425">
    <property type="component" value="Unassembled WGS sequence"/>
</dbReference>
<organism evidence="2 3">
    <name type="scientific">Holospora curviuscula</name>
    <dbReference type="NCBI Taxonomy" id="1082868"/>
    <lineage>
        <taxon>Bacteria</taxon>
        <taxon>Pseudomonadati</taxon>
        <taxon>Pseudomonadota</taxon>
        <taxon>Alphaproteobacteria</taxon>
        <taxon>Holosporales</taxon>
        <taxon>Holosporaceae</taxon>
        <taxon>Holospora</taxon>
    </lineage>
</organism>
<comment type="caution">
    <text evidence="2">The sequence shown here is derived from an EMBL/GenBank/DDBJ whole genome shotgun (WGS) entry which is preliminary data.</text>
</comment>
<proteinExistence type="predicted"/>
<feature type="region of interest" description="Disordered" evidence="1">
    <location>
        <begin position="134"/>
        <end position="159"/>
    </location>
</feature>
<evidence type="ECO:0000313" key="2">
    <source>
        <dbReference type="EMBL" id="PPE06939.1"/>
    </source>
</evidence>
<evidence type="ECO:0000256" key="1">
    <source>
        <dbReference type="SAM" id="MobiDB-lite"/>
    </source>
</evidence>
<reference evidence="2 3" key="1">
    <citation type="submission" date="2017-11" db="EMBL/GenBank/DDBJ databases">
        <title>Comparative genomic analysis of Holospora spp., intranuclear symbionts of paramecia.</title>
        <authorList>
            <person name="Garushyants S.K."/>
            <person name="Beliavskaya A."/>
            <person name="Malko D.B."/>
            <person name="Logacheva M.D."/>
            <person name="Rautian M.S."/>
            <person name="Gelfand M.S."/>
        </authorList>
    </citation>
    <scope>NUCLEOTIDE SEQUENCE [LARGE SCALE GENOMIC DNA]</scope>
    <source>
        <strain evidence="3">02AZ16</strain>
    </source>
</reference>
<keyword evidence="3" id="KW-1185">Reference proteome</keyword>
<dbReference type="AlphaFoldDB" id="A0A2S5RHY9"/>
<dbReference type="EMBL" id="PHHC01000003">
    <property type="protein sequence ID" value="PPE06939.1"/>
    <property type="molecule type" value="Genomic_DNA"/>
</dbReference>